<dbReference type="InterPro" id="IPR018912">
    <property type="entry name" value="DUF2478"/>
</dbReference>
<dbReference type="RefSeq" id="WP_153749255.1">
    <property type="nucleotide sequence ID" value="NZ_BAAADI010000004.1"/>
</dbReference>
<evidence type="ECO:0000313" key="1">
    <source>
        <dbReference type="EMBL" id="MRH21964.1"/>
    </source>
</evidence>
<dbReference type="OrthoDB" id="5918880at2"/>
<reference evidence="1 2" key="1">
    <citation type="submission" date="2019-11" db="EMBL/GenBank/DDBJ databases">
        <title>Draft Whole-Genome sequence of the marine photosynthetic bacterium Rhodovulum strictum DSM 11289.</title>
        <authorList>
            <person name="Kyndt J.A."/>
            <person name="Meyer T.E."/>
        </authorList>
    </citation>
    <scope>NUCLEOTIDE SEQUENCE [LARGE SCALE GENOMIC DNA]</scope>
    <source>
        <strain evidence="1 2">DSM 11289</strain>
    </source>
</reference>
<dbReference type="Gene3D" id="3.40.50.300">
    <property type="entry name" value="P-loop containing nucleotide triphosphate hydrolases"/>
    <property type="match status" value="1"/>
</dbReference>
<keyword evidence="2" id="KW-1185">Reference proteome</keyword>
<comment type="caution">
    <text evidence="1">The sequence shown here is derived from an EMBL/GenBank/DDBJ whole genome shotgun (WGS) entry which is preliminary data.</text>
</comment>
<dbReference type="AlphaFoldDB" id="A0A844BBY8"/>
<protein>
    <submittedName>
        <fullName evidence="1">DUF2478 domain-containing protein</fullName>
    </submittedName>
</protein>
<dbReference type="EMBL" id="WJPO01000022">
    <property type="protein sequence ID" value="MRH21964.1"/>
    <property type="molecule type" value="Genomic_DNA"/>
</dbReference>
<dbReference type="Proteomes" id="UP000466730">
    <property type="component" value="Unassembled WGS sequence"/>
</dbReference>
<organism evidence="1 2">
    <name type="scientific">Rhodovulum strictum</name>
    <dbReference type="NCBI Taxonomy" id="58314"/>
    <lineage>
        <taxon>Bacteria</taxon>
        <taxon>Pseudomonadati</taxon>
        <taxon>Pseudomonadota</taxon>
        <taxon>Alphaproteobacteria</taxon>
        <taxon>Rhodobacterales</taxon>
        <taxon>Paracoccaceae</taxon>
        <taxon>Rhodovulum</taxon>
    </lineage>
</organism>
<dbReference type="Pfam" id="PF10649">
    <property type="entry name" value="DUF2478"/>
    <property type="match status" value="1"/>
</dbReference>
<gene>
    <name evidence="1" type="ORF">GH815_13270</name>
</gene>
<sequence>MLGYITTPGRGEGDLLLAELANRLRAAGVRLAGAVQVNVARPGAERCDMDLCVLGGDKVWRISQYRGPLATGCRLDAQGLERAVGEVAAALAAEVPPELLIVNKFGIQEIEGRGFRPVIAQALLADVPVLTAVNAKNLPGFLAFAEGLAEPLAPEPEALAQWCLARLAPRSAPRVTA</sequence>
<evidence type="ECO:0000313" key="2">
    <source>
        <dbReference type="Proteomes" id="UP000466730"/>
    </source>
</evidence>
<name>A0A844BBY8_9RHOB</name>
<dbReference type="InterPro" id="IPR027417">
    <property type="entry name" value="P-loop_NTPase"/>
</dbReference>
<proteinExistence type="predicted"/>
<accession>A0A844BBY8</accession>